<dbReference type="AlphaFoldDB" id="A0A7S4FA94"/>
<evidence type="ECO:0000256" key="1">
    <source>
        <dbReference type="SAM" id="SignalP"/>
    </source>
</evidence>
<reference evidence="2" key="1">
    <citation type="submission" date="2021-01" db="EMBL/GenBank/DDBJ databases">
        <authorList>
            <person name="Corre E."/>
            <person name="Pelletier E."/>
            <person name="Niang G."/>
            <person name="Scheremetjew M."/>
            <person name="Finn R."/>
            <person name="Kale V."/>
            <person name="Holt S."/>
            <person name="Cochrane G."/>
            <person name="Meng A."/>
            <person name="Brown T."/>
            <person name="Cohen L."/>
        </authorList>
    </citation>
    <scope>NUCLEOTIDE SEQUENCE</scope>
    <source>
        <strain evidence="2">CCMP645</strain>
    </source>
</reference>
<gene>
    <name evidence="2" type="ORF">PCAR00345_LOCUS35215</name>
</gene>
<keyword evidence="1" id="KW-0732">Signal</keyword>
<accession>A0A7S4FA94</accession>
<dbReference type="EMBL" id="HBIZ01054976">
    <property type="protein sequence ID" value="CAE0782513.1"/>
    <property type="molecule type" value="Transcribed_RNA"/>
</dbReference>
<name>A0A7S4FA94_CHRCT</name>
<evidence type="ECO:0000313" key="2">
    <source>
        <dbReference type="EMBL" id="CAE0782513.1"/>
    </source>
</evidence>
<organism evidence="2">
    <name type="scientific">Chrysotila carterae</name>
    <name type="common">Marine alga</name>
    <name type="synonym">Syracosphaera carterae</name>
    <dbReference type="NCBI Taxonomy" id="13221"/>
    <lineage>
        <taxon>Eukaryota</taxon>
        <taxon>Haptista</taxon>
        <taxon>Haptophyta</taxon>
        <taxon>Prymnesiophyceae</taxon>
        <taxon>Isochrysidales</taxon>
        <taxon>Isochrysidaceae</taxon>
        <taxon>Chrysotila</taxon>
    </lineage>
</organism>
<evidence type="ECO:0008006" key="3">
    <source>
        <dbReference type="Google" id="ProtNLM"/>
    </source>
</evidence>
<feature type="chain" id="PRO_5031074589" description="Derlin" evidence="1">
    <location>
        <begin position="44"/>
        <end position="253"/>
    </location>
</feature>
<proteinExistence type="predicted"/>
<sequence length="253" mass="27129">MSEAGARDLSGRPNSLRSDRRSLFSRAAMQAFLVLLLLNGCNSLQSCICPPLLFRVGKGSSSLATCTHRSIHRPSYNRKRATTITAVGLTEPIQALRDATQSVFNSPELRAFVLSCVIGGVTRGAASAWKAGEKFRQTAAQARLGPAELTLLFACILIDAVGDSSFLTRPGELGDVIWAPISALLVRELFDSNLLAAIDLGKELLPWTDFIPVATLSWLLAYGFPGSAVSTALGINVRSKLTGPKGENRRDSK</sequence>
<feature type="signal peptide" evidence="1">
    <location>
        <begin position="1"/>
        <end position="43"/>
    </location>
</feature>
<protein>
    <recommendedName>
        <fullName evidence="3">Derlin</fullName>
    </recommendedName>
</protein>